<organism evidence="2">
    <name type="scientific">marine metagenome</name>
    <dbReference type="NCBI Taxonomy" id="408172"/>
    <lineage>
        <taxon>unclassified sequences</taxon>
        <taxon>metagenomes</taxon>
        <taxon>ecological metagenomes</taxon>
    </lineage>
</organism>
<keyword evidence="1" id="KW-1133">Transmembrane helix</keyword>
<gene>
    <name evidence="2" type="ORF">METZ01_LOCUS92737</name>
</gene>
<proteinExistence type="predicted"/>
<dbReference type="PANTHER" id="PTHR30441:SF8">
    <property type="entry name" value="DUF748 DOMAIN-CONTAINING PROTEIN"/>
    <property type="match status" value="1"/>
</dbReference>
<protein>
    <submittedName>
        <fullName evidence="2">Uncharacterized protein</fullName>
    </submittedName>
</protein>
<keyword evidence="1" id="KW-0812">Transmembrane</keyword>
<evidence type="ECO:0000256" key="1">
    <source>
        <dbReference type="SAM" id="Phobius"/>
    </source>
</evidence>
<dbReference type="AlphaFoldDB" id="A0A381VK88"/>
<sequence length="710" mass="77897">VSNLANNLQTAKLGKYIKFTVVAGLILGTIVIGIFSAKMDSFHEPITNELSQITGLPIEIESLKLSLSNGLSLHGSGLKVRSKDNLQQIFSAQDIFLDAKLKPLLKGQLKIKKIILVNPIIDVALEAKLNPIGLPETFKNLETLDQGRPTKSDDTESSKQIEIPITEPSLMESLRNLFQNQNSSLRIIEIKGAELTLIRPKLDLLPIKKIPIFLSARFKFTHSTPNQINVNGDLSHLEIEGLSFRGTLKTILAKKTPINVDLESTSASVKNINTLAEALSKTDSIPLQFKSGQIEKIFIHLNGLVDLSDNPLKEVVIESGFKIGKLEISTSKVKKLESIPLSDVDGRGVWKDGILNYKINGMLWDGTIESNLVINLPDLLRGSFAGTYNSATKFNELDLSSAGFNPPIVGTANGSINTKSSLNKDMHTYGNLEINNFSLEHEIPYTVKQVTFNFSQKSPHQTLARVQLNDLQLNNVLINTASSKLKISPGKVLLSNGRIVPSNGTILFSGNYRTKPNTYVIRINGNKLLLSDFFKEQVEGSGLFNGMFQGNLNTAEIIKQKGEVVRFSHIADGLSGKFSVEFKNGDINSSLWMIDELIPSFSPTATAISKKIGLSYDTLIGDFKIWKGKTTIDNFELKGPQINLSASATANLVTGKLDGKIKATPTQLLNSVTKSTPLLGDIFKNDLKDILTETHFNLNGTLEKPELILK</sequence>
<dbReference type="GO" id="GO:0005886">
    <property type="term" value="C:plasma membrane"/>
    <property type="evidence" value="ECO:0007669"/>
    <property type="project" value="TreeGrafter"/>
</dbReference>
<feature type="non-terminal residue" evidence="2">
    <location>
        <position position="1"/>
    </location>
</feature>
<feature type="transmembrane region" description="Helical" evidence="1">
    <location>
        <begin position="16"/>
        <end position="37"/>
    </location>
</feature>
<accession>A0A381VK88</accession>
<reference evidence="2" key="1">
    <citation type="submission" date="2018-05" db="EMBL/GenBank/DDBJ databases">
        <authorList>
            <person name="Lanie J.A."/>
            <person name="Ng W.-L."/>
            <person name="Kazmierczak K.M."/>
            <person name="Andrzejewski T.M."/>
            <person name="Davidsen T.M."/>
            <person name="Wayne K.J."/>
            <person name="Tettelin H."/>
            <person name="Glass J.I."/>
            <person name="Rusch D."/>
            <person name="Podicherti R."/>
            <person name="Tsui H.-C.T."/>
            <person name="Winkler M.E."/>
        </authorList>
    </citation>
    <scope>NUCLEOTIDE SEQUENCE</scope>
</reference>
<dbReference type="EMBL" id="UINC01008872">
    <property type="protein sequence ID" value="SVA39883.1"/>
    <property type="molecule type" value="Genomic_DNA"/>
</dbReference>
<name>A0A381VK88_9ZZZZ</name>
<keyword evidence="1" id="KW-0472">Membrane</keyword>
<dbReference type="PANTHER" id="PTHR30441">
    <property type="entry name" value="DUF748 DOMAIN-CONTAINING PROTEIN"/>
    <property type="match status" value="1"/>
</dbReference>
<dbReference type="InterPro" id="IPR052894">
    <property type="entry name" value="AsmA-related"/>
</dbReference>
<dbReference type="GO" id="GO:0090313">
    <property type="term" value="P:regulation of protein targeting to membrane"/>
    <property type="evidence" value="ECO:0007669"/>
    <property type="project" value="TreeGrafter"/>
</dbReference>
<evidence type="ECO:0000313" key="2">
    <source>
        <dbReference type="EMBL" id="SVA39883.1"/>
    </source>
</evidence>